<evidence type="ECO:0000256" key="7">
    <source>
        <dbReference type="SAM" id="Phobius"/>
    </source>
</evidence>
<keyword evidence="6" id="KW-0902">Two-component regulatory system</keyword>
<keyword evidence="7" id="KW-0472">Membrane</keyword>
<reference evidence="9 10" key="1">
    <citation type="submission" date="2021-04" db="EMBL/GenBank/DDBJ databases">
        <title>The genome sequence of type strain Ideonella paludis KCTC 32238.</title>
        <authorList>
            <person name="Liu Y."/>
        </authorList>
    </citation>
    <scope>NUCLEOTIDE SEQUENCE [LARGE SCALE GENOMIC DNA]</scope>
    <source>
        <strain evidence="9 10">KCTC 32238</strain>
    </source>
</reference>
<comment type="caution">
    <text evidence="9">The sequence shown here is derived from an EMBL/GenBank/DDBJ whole genome shotgun (WGS) entry which is preliminary data.</text>
</comment>
<feature type="transmembrane region" description="Helical" evidence="7">
    <location>
        <begin position="20"/>
        <end position="42"/>
    </location>
</feature>
<organism evidence="9 10">
    <name type="scientific">Ideonella paludis</name>
    <dbReference type="NCBI Taxonomy" id="1233411"/>
    <lineage>
        <taxon>Bacteria</taxon>
        <taxon>Pseudomonadati</taxon>
        <taxon>Pseudomonadota</taxon>
        <taxon>Betaproteobacteria</taxon>
        <taxon>Burkholderiales</taxon>
        <taxon>Sphaerotilaceae</taxon>
        <taxon>Ideonella</taxon>
    </lineage>
</organism>
<dbReference type="Gene3D" id="6.10.340.10">
    <property type="match status" value="1"/>
</dbReference>
<keyword evidence="3" id="KW-0597">Phosphoprotein</keyword>
<evidence type="ECO:0000259" key="8">
    <source>
        <dbReference type="PROSITE" id="PS50109"/>
    </source>
</evidence>
<sequence length="709" mass="76830">MWTRGSQLLLPARIPLRLRVFFRGAFALLALATLGLALSVLIEEKIQGLQSYTQGFAKTLGQISDRLRHPTGQLALLNPSMAPQPGVGLRPVVLPFSAIDFDDRAKVQQAVEMAGCGVRYALPGGQEAQLCVAIGSSPLAGGFIYAVGSVPSPALVARRVGERDLSAAHRVRVTLQMRGQTSRWMAPFEAGLEPLAAGSSLAQRGRLTGFVEGEDGQTADKPVRDFRGWLWRDLRCLGPVPSAAASAAEPEDCLRQAFFSVRLPVEVFRDDLHLRRAQVVWPPADLDRMLLRVQVLPPGADSAPLFDSAQGEPTAPFSLQALQALLLPGETLNIRSASGAQVAELSGQVDKEPSAPLMDALIRRLPVDGYDTPLVARETIRTSLGTYELTLTGDVRSVNRQLSVVATRVAWFVGAMLLAVLLTWLAIELRIIRRITVLTQRAARVSQEVKGPASAVTLDVADLRGADELGLLAGTLGDLMQRVNDDVRREHLRVQQEKDQWHAVGHEIMSPLQSLMALHGSAEDPSHRYIQRMQQAIKVLYGQASPTEAFEATTLGVQALDIAAFLRQVAQNAPHAGIEQVVLEAPASDTPLRVRADEYALEDVVTHVLSNADRYRTPGSPIELRLMATEQGVEVQVHNQGPQVPAELLERVFDYGVSDEAPLLGDTREGSHRGQGLFVARTYMAKMGGTIRLDNTPGGVTVRLSLLGA</sequence>
<dbReference type="Pfam" id="PF02518">
    <property type="entry name" value="HATPase_c"/>
    <property type="match status" value="1"/>
</dbReference>
<evidence type="ECO:0000256" key="3">
    <source>
        <dbReference type="ARBA" id="ARBA00022553"/>
    </source>
</evidence>
<name>A0ABS5DWY6_9BURK</name>
<keyword evidence="4" id="KW-0808">Transferase</keyword>
<dbReference type="PROSITE" id="PS50109">
    <property type="entry name" value="HIS_KIN"/>
    <property type="match status" value="1"/>
</dbReference>
<keyword evidence="10" id="KW-1185">Reference proteome</keyword>
<dbReference type="SUPFAM" id="SSF55874">
    <property type="entry name" value="ATPase domain of HSP90 chaperone/DNA topoisomerase II/histidine kinase"/>
    <property type="match status" value="1"/>
</dbReference>
<dbReference type="PANTHER" id="PTHR44936">
    <property type="entry name" value="SENSOR PROTEIN CREC"/>
    <property type="match status" value="1"/>
</dbReference>
<dbReference type="InterPro" id="IPR005467">
    <property type="entry name" value="His_kinase_dom"/>
</dbReference>
<proteinExistence type="predicted"/>
<evidence type="ECO:0000256" key="5">
    <source>
        <dbReference type="ARBA" id="ARBA00022777"/>
    </source>
</evidence>
<dbReference type="InterPro" id="IPR036890">
    <property type="entry name" value="HATPase_C_sf"/>
</dbReference>
<accession>A0ABS5DWY6</accession>
<evidence type="ECO:0000256" key="4">
    <source>
        <dbReference type="ARBA" id="ARBA00022679"/>
    </source>
</evidence>
<dbReference type="SMART" id="SM00387">
    <property type="entry name" value="HATPase_c"/>
    <property type="match status" value="1"/>
</dbReference>
<evidence type="ECO:0000256" key="2">
    <source>
        <dbReference type="ARBA" id="ARBA00012438"/>
    </source>
</evidence>
<dbReference type="InterPro" id="IPR003594">
    <property type="entry name" value="HATPase_dom"/>
</dbReference>
<feature type="transmembrane region" description="Helical" evidence="7">
    <location>
        <begin position="409"/>
        <end position="427"/>
    </location>
</feature>
<dbReference type="EC" id="2.7.13.3" evidence="2"/>
<dbReference type="InterPro" id="IPR050980">
    <property type="entry name" value="2C_sensor_his_kinase"/>
</dbReference>
<dbReference type="Proteomes" id="UP000672097">
    <property type="component" value="Unassembled WGS sequence"/>
</dbReference>
<evidence type="ECO:0000313" key="9">
    <source>
        <dbReference type="EMBL" id="MBQ0935663.1"/>
    </source>
</evidence>
<comment type="catalytic activity">
    <reaction evidence="1">
        <text>ATP + protein L-histidine = ADP + protein N-phospho-L-histidine.</text>
        <dbReference type="EC" id="2.7.13.3"/>
    </reaction>
</comment>
<feature type="domain" description="Histidine kinase" evidence="8">
    <location>
        <begin position="503"/>
        <end position="709"/>
    </location>
</feature>
<protein>
    <recommendedName>
        <fullName evidence="2">histidine kinase</fullName>
        <ecNumber evidence="2">2.7.13.3</ecNumber>
    </recommendedName>
</protein>
<dbReference type="PANTHER" id="PTHR44936:SF9">
    <property type="entry name" value="SENSOR PROTEIN CREC"/>
    <property type="match status" value="1"/>
</dbReference>
<keyword evidence="5 9" id="KW-0418">Kinase</keyword>
<keyword evidence="7" id="KW-1133">Transmembrane helix</keyword>
<evidence type="ECO:0000256" key="1">
    <source>
        <dbReference type="ARBA" id="ARBA00000085"/>
    </source>
</evidence>
<dbReference type="GO" id="GO:0016301">
    <property type="term" value="F:kinase activity"/>
    <property type="evidence" value="ECO:0007669"/>
    <property type="project" value="UniProtKB-KW"/>
</dbReference>
<evidence type="ECO:0000313" key="10">
    <source>
        <dbReference type="Proteomes" id="UP000672097"/>
    </source>
</evidence>
<gene>
    <name evidence="9" type="ORF">KAK11_10010</name>
</gene>
<dbReference type="EMBL" id="JAGQDG010000003">
    <property type="protein sequence ID" value="MBQ0935663.1"/>
    <property type="molecule type" value="Genomic_DNA"/>
</dbReference>
<keyword evidence="7" id="KW-0812">Transmembrane</keyword>
<dbReference type="Gene3D" id="3.30.565.10">
    <property type="entry name" value="Histidine kinase-like ATPase, C-terminal domain"/>
    <property type="match status" value="1"/>
</dbReference>
<evidence type="ECO:0000256" key="6">
    <source>
        <dbReference type="ARBA" id="ARBA00023012"/>
    </source>
</evidence>